<reference evidence="3 4" key="1">
    <citation type="submission" date="2019-08" db="EMBL/GenBank/DDBJ databases">
        <title>Genomes of Antarctic Bizionia species.</title>
        <authorList>
            <person name="Bowman J.P."/>
        </authorList>
    </citation>
    <scope>NUCLEOTIDE SEQUENCE [LARGE SCALE GENOMIC DNA]</scope>
    <source>
        <strain evidence="3 4">ADA-4</strain>
    </source>
</reference>
<proteinExistence type="inferred from homology"/>
<dbReference type="PRINTS" id="PR01438">
    <property type="entry name" value="UNVRSLSTRESS"/>
</dbReference>
<dbReference type="Proteomes" id="UP000323720">
    <property type="component" value="Unassembled WGS sequence"/>
</dbReference>
<feature type="domain" description="UspA" evidence="2">
    <location>
        <begin position="1"/>
        <end position="146"/>
    </location>
</feature>
<protein>
    <submittedName>
        <fullName evidence="3">Universal stress protein</fullName>
    </submittedName>
</protein>
<dbReference type="PANTHER" id="PTHR46268:SF6">
    <property type="entry name" value="UNIVERSAL STRESS PROTEIN UP12"/>
    <property type="match status" value="1"/>
</dbReference>
<dbReference type="Gene3D" id="3.40.50.620">
    <property type="entry name" value="HUPs"/>
    <property type="match status" value="2"/>
</dbReference>
<dbReference type="SUPFAM" id="SSF52402">
    <property type="entry name" value="Adenine nucleotide alpha hydrolases-like"/>
    <property type="match status" value="2"/>
</dbReference>
<evidence type="ECO:0000313" key="3">
    <source>
        <dbReference type="EMBL" id="TYB78298.1"/>
    </source>
</evidence>
<keyword evidence="4" id="KW-1185">Reference proteome</keyword>
<dbReference type="CDD" id="cd00293">
    <property type="entry name" value="USP-like"/>
    <property type="match status" value="1"/>
</dbReference>
<evidence type="ECO:0000256" key="1">
    <source>
        <dbReference type="ARBA" id="ARBA00008791"/>
    </source>
</evidence>
<comment type="similarity">
    <text evidence="1">Belongs to the universal stress protein A family.</text>
</comment>
<dbReference type="InterPro" id="IPR006016">
    <property type="entry name" value="UspA"/>
</dbReference>
<dbReference type="InterPro" id="IPR006015">
    <property type="entry name" value="Universal_stress_UspA"/>
</dbReference>
<dbReference type="PANTHER" id="PTHR46268">
    <property type="entry name" value="STRESS RESPONSE PROTEIN NHAX"/>
    <property type="match status" value="1"/>
</dbReference>
<name>A0A5D0RC63_9FLAO</name>
<comment type="caution">
    <text evidence="3">The sequence shown here is derived from an EMBL/GenBank/DDBJ whole genome shotgun (WGS) entry which is preliminary data.</text>
</comment>
<sequence>MKNILLPTDFSGNSLHAIDHALQLFADETCTFYLLNTYTPVIYNMDYMQTRAAQFDLMETVKLASVERLTELVLKLKAKFNNDNHTLETISSFSTLTQEIKNVVDKKNIDYVVMGTQGATGAKEVLFGSNAVHVFKNATCPVLAIPKSAVFSKPEYVLFPTDFGIDYQDKNLMPFLNIVNKNSARVHVLHVSFGDDLTEKQIANRATLKNYLRTIKHDFYDLRNEGVSLAIVDFQKNYPVDMLVMINNKHSFFENLFFKSRIDQIGFHIDIPFLVIPSCQ</sequence>
<dbReference type="EMBL" id="VSKK01000001">
    <property type="protein sequence ID" value="TYB78298.1"/>
    <property type="molecule type" value="Genomic_DNA"/>
</dbReference>
<evidence type="ECO:0000259" key="2">
    <source>
        <dbReference type="Pfam" id="PF00582"/>
    </source>
</evidence>
<dbReference type="OrthoDB" id="9788959at2"/>
<accession>A0A5D0RC63</accession>
<dbReference type="Pfam" id="PF00582">
    <property type="entry name" value="Usp"/>
    <property type="match status" value="1"/>
</dbReference>
<organism evidence="3 4">
    <name type="scientific">Bizionia myxarmorum</name>
    <dbReference type="NCBI Taxonomy" id="291186"/>
    <lineage>
        <taxon>Bacteria</taxon>
        <taxon>Pseudomonadati</taxon>
        <taxon>Bacteroidota</taxon>
        <taxon>Flavobacteriia</taxon>
        <taxon>Flavobacteriales</taxon>
        <taxon>Flavobacteriaceae</taxon>
        <taxon>Bizionia</taxon>
    </lineage>
</organism>
<dbReference type="RefSeq" id="WP_148402036.1">
    <property type="nucleotide sequence ID" value="NZ_VSKK01000001.1"/>
</dbReference>
<gene>
    <name evidence="3" type="ORF">ES674_00530</name>
</gene>
<dbReference type="AlphaFoldDB" id="A0A5D0RC63"/>
<evidence type="ECO:0000313" key="4">
    <source>
        <dbReference type="Proteomes" id="UP000323720"/>
    </source>
</evidence>
<dbReference type="InterPro" id="IPR014729">
    <property type="entry name" value="Rossmann-like_a/b/a_fold"/>
</dbReference>